<proteinExistence type="predicted"/>
<dbReference type="OrthoDB" id="10470163at2759"/>
<accession>A0A9X0D5C7</accession>
<reference evidence="2" key="1">
    <citation type="submission" date="2023-01" db="EMBL/GenBank/DDBJ databases">
        <title>Genome assembly of the deep-sea coral Lophelia pertusa.</title>
        <authorList>
            <person name="Herrera S."/>
            <person name="Cordes E."/>
        </authorList>
    </citation>
    <scope>NUCLEOTIDE SEQUENCE</scope>
    <source>
        <strain evidence="2">USNM1676648</strain>
        <tissue evidence="2">Polyp</tissue>
    </source>
</reference>
<dbReference type="Proteomes" id="UP001163046">
    <property type="component" value="Unassembled WGS sequence"/>
</dbReference>
<dbReference type="EMBL" id="MU825873">
    <property type="protein sequence ID" value="KAJ7387957.1"/>
    <property type="molecule type" value="Genomic_DNA"/>
</dbReference>
<evidence type="ECO:0000256" key="1">
    <source>
        <dbReference type="SAM" id="MobiDB-lite"/>
    </source>
</evidence>
<name>A0A9X0D5C7_9CNID</name>
<feature type="region of interest" description="Disordered" evidence="1">
    <location>
        <begin position="47"/>
        <end position="126"/>
    </location>
</feature>
<protein>
    <submittedName>
        <fullName evidence="2">Uncharacterized protein</fullName>
    </submittedName>
</protein>
<feature type="compositionally biased region" description="Polar residues" evidence="1">
    <location>
        <begin position="87"/>
        <end position="115"/>
    </location>
</feature>
<evidence type="ECO:0000313" key="3">
    <source>
        <dbReference type="Proteomes" id="UP001163046"/>
    </source>
</evidence>
<sequence length="126" mass="13290">MRYSATEEELLQSLSNAHIVPAKVCCKLDPASCDTENTYLASLSALPSSSGDEYHLVHISPDDLTDVHSDNSPTTPPPIVMNRKKSSPTGSNSSRELENSPTGSAGGSSPQLNDSSAEEDRGSADK</sequence>
<comment type="caution">
    <text evidence="2">The sequence shown here is derived from an EMBL/GenBank/DDBJ whole genome shotgun (WGS) entry which is preliminary data.</text>
</comment>
<keyword evidence="3" id="KW-1185">Reference proteome</keyword>
<gene>
    <name evidence="2" type="ORF">OS493_001313</name>
</gene>
<dbReference type="AlphaFoldDB" id="A0A9X0D5C7"/>
<organism evidence="2 3">
    <name type="scientific">Desmophyllum pertusum</name>
    <dbReference type="NCBI Taxonomy" id="174260"/>
    <lineage>
        <taxon>Eukaryota</taxon>
        <taxon>Metazoa</taxon>
        <taxon>Cnidaria</taxon>
        <taxon>Anthozoa</taxon>
        <taxon>Hexacorallia</taxon>
        <taxon>Scleractinia</taxon>
        <taxon>Caryophylliina</taxon>
        <taxon>Caryophylliidae</taxon>
        <taxon>Desmophyllum</taxon>
    </lineage>
</organism>
<evidence type="ECO:0000313" key="2">
    <source>
        <dbReference type="EMBL" id="KAJ7387957.1"/>
    </source>
</evidence>